<dbReference type="InterPro" id="IPR002937">
    <property type="entry name" value="Amino_oxidase"/>
</dbReference>
<evidence type="ECO:0000313" key="3">
    <source>
        <dbReference type="Proteomes" id="UP001319200"/>
    </source>
</evidence>
<evidence type="ECO:0000259" key="1">
    <source>
        <dbReference type="Pfam" id="PF01593"/>
    </source>
</evidence>
<sequence length="574" mass="65235">MSKTVIIIGGGVAGMSAAHELAERGFKVKVYEKQSLYAGGKARSVDVPDSASGSNRALPGEHGFRFFPGFYRHITDTMKRIPVKGNKEGAFSNLVPTQRVMMARFDKVPLETIVSFPRTLEDLKVALQAVFHSDTGLTVSDADFFAEKLWQLMTSCYERRGGELERIGWWQFLDADHRSEPFRQYFVGGITRTLVAAQPKEVSTKTGGDILLQLLFLMGNPKAYPDRVLNGPTNDAWLDHWKAYLQSLGVEYYHDHTAVRINTDDKVITSVDFRNGDKEQTVNVTGDYFISAVPVEVMCKLLNDGLLKLDPSLAFIGELFDDTAWMTGIQFFLNEDVQITKGHVMYTDSPWALTSISQLQFWKGFDISKFGDGKTKGVLSVDISDWDNPGLLNKIRAKDCSREDIMKDVWAQLKRSLVTQDGKCLLRDDMLVTWYLDRDIVFPGNNSTNEEPLLVNKVNTWSRRPEAYTDIPNFFLASDYVRTYTDLATMEGANEAARRAVNAIIERSGVRAKYCTIWHLHEPDLLAVYRWHDKQRFKKGLPWSKEVPWIIRAIHAVLHIFNKTFKHDPIPTRN</sequence>
<comment type="caution">
    <text evidence="2">The sequence shown here is derived from an EMBL/GenBank/DDBJ whole genome shotgun (WGS) entry which is preliminary data.</text>
</comment>
<dbReference type="GO" id="GO:0016491">
    <property type="term" value="F:oxidoreductase activity"/>
    <property type="evidence" value="ECO:0007669"/>
    <property type="project" value="InterPro"/>
</dbReference>
<organism evidence="2 3">
    <name type="scientific">Chryseosolibacter histidini</name>
    <dbReference type="NCBI Taxonomy" id="2782349"/>
    <lineage>
        <taxon>Bacteria</taxon>
        <taxon>Pseudomonadati</taxon>
        <taxon>Bacteroidota</taxon>
        <taxon>Cytophagia</taxon>
        <taxon>Cytophagales</taxon>
        <taxon>Chryseotaleaceae</taxon>
        <taxon>Chryseosolibacter</taxon>
    </lineage>
</organism>
<accession>A0AAP2DRY0</accession>
<dbReference type="EMBL" id="JAHESF010000068">
    <property type="protein sequence ID" value="MBT1701373.1"/>
    <property type="molecule type" value="Genomic_DNA"/>
</dbReference>
<dbReference type="Gene3D" id="3.50.50.60">
    <property type="entry name" value="FAD/NAD(P)-binding domain"/>
    <property type="match status" value="1"/>
</dbReference>
<feature type="domain" description="Amine oxidase" evidence="1">
    <location>
        <begin position="12"/>
        <end position="505"/>
    </location>
</feature>
<dbReference type="Proteomes" id="UP001319200">
    <property type="component" value="Unassembled WGS sequence"/>
</dbReference>
<evidence type="ECO:0000313" key="2">
    <source>
        <dbReference type="EMBL" id="MBT1701373.1"/>
    </source>
</evidence>
<dbReference type="InterPro" id="IPR050464">
    <property type="entry name" value="Zeta_carotene_desat/Oxidored"/>
</dbReference>
<dbReference type="SUPFAM" id="SSF51905">
    <property type="entry name" value="FAD/NAD(P)-binding domain"/>
    <property type="match status" value="1"/>
</dbReference>
<keyword evidence="3" id="KW-1185">Reference proteome</keyword>
<gene>
    <name evidence="2" type="ORF">KK083_31055</name>
</gene>
<dbReference type="Pfam" id="PF01593">
    <property type="entry name" value="Amino_oxidase"/>
    <property type="match status" value="1"/>
</dbReference>
<dbReference type="InterPro" id="IPR036188">
    <property type="entry name" value="FAD/NAD-bd_sf"/>
</dbReference>
<dbReference type="AlphaFoldDB" id="A0AAP2DRY0"/>
<dbReference type="PANTHER" id="PTHR42923:SF46">
    <property type="entry name" value="AMINE OXIDASE"/>
    <property type="match status" value="1"/>
</dbReference>
<dbReference type="RefSeq" id="WP_254170056.1">
    <property type="nucleotide sequence ID" value="NZ_JAHESF010000068.1"/>
</dbReference>
<proteinExistence type="predicted"/>
<dbReference type="PANTHER" id="PTHR42923">
    <property type="entry name" value="PROTOPORPHYRINOGEN OXIDASE"/>
    <property type="match status" value="1"/>
</dbReference>
<reference evidence="2 3" key="1">
    <citation type="submission" date="2021-05" db="EMBL/GenBank/DDBJ databases">
        <title>A Polyphasic approach of four new species of the genus Ohtaekwangia: Ohtaekwangia histidinii sp. nov., Ohtaekwangia cretensis sp. nov., Ohtaekwangia indiensis sp. nov., Ohtaekwangia reichenbachii sp. nov. from diverse environment.</title>
        <authorList>
            <person name="Octaviana S."/>
        </authorList>
    </citation>
    <scope>NUCLEOTIDE SEQUENCE [LARGE SCALE GENOMIC DNA]</scope>
    <source>
        <strain evidence="2 3">PWU4</strain>
    </source>
</reference>
<protein>
    <submittedName>
        <fullName evidence="2">FAD-dependent oxidoreductase</fullName>
    </submittedName>
</protein>
<name>A0AAP2DRY0_9BACT</name>